<feature type="transmembrane region" description="Helical" evidence="2">
    <location>
        <begin position="314"/>
        <end position="337"/>
    </location>
</feature>
<dbReference type="Pfam" id="PF21959">
    <property type="entry name" value="DUF6923"/>
    <property type="match status" value="1"/>
</dbReference>
<accession>A0A841BSM8</accession>
<evidence type="ECO:0000313" key="5">
    <source>
        <dbReference type="EMBL" id="MBB5870189.1"/>
    </source>
</evidence>
<evidence type="ECO:0000256" key="3">
    <source>
        <dbReference type="SAM" id="SignalP"/>
    </source>
</evidence>
<feature type="domain" description="DUF6923" evidence="4">
    <location>
        <begin position="56"/>
        <end position="223"/>
    </location>
</feature>
<evidence type="ECO:0000256" key="1">
    <source>
        <dbReference type="SAM" id="MobiDB-lite"/>
    </source>
</evidence>
<dbReference type="PRINTS" id="PR01217">
    <property type="entry name" value="PRICHEXTENSN"/>
</dbReference>
<name>A0A841BSM8_9ACTN</name>
<feature type="compositionally biased region" description="Pro residues" evidence="1">
    <location>
        <begin position="242"/>
        <end position="291"/>
    </location>
</feature>
<keyword evidence="6" id="KW-1185">Reference proteome</keyword>
<evidence type="ECO:0000259" key="4">
    <source>
        <dbReference type="Pfam" id="PF21959"/>
    </source>
</evidence>
<organism evidence="5 6">
    <name type="scientific">Allocatelliglobosispora scoriae</name>
    <dbReference type="NCBI Taxonomy" id="643052"/>
    <lineage>
        <taxon>Bacteria</taxon>
        <taxon>Bacillati</taxon>
        <taxon>Actinomycetota</taxon>
        <taxon>Actinomycetes</taxon>
        <taxon>Micromonosporales</taxon>
        <taxon>Micromonosporaceae</taxon>
        <taxon>Allocatelliglobosispora</taxon>
    </lineage>
</organism>
<evidence type="ECO:0000256" key="2">
    <source>
        <dbReference type="SAM" id="Phobius"/>
    </source>
</evidence>
<protein>
    <recommendedName>
        <fullName evidence="4">DUF6923 domain-containing protein</fullName>
    </recommendedName>
</protein>
<dbReference type="RefSeq" id="WP_184841287.1">
    <property type="nucleotide sequence ID" value="NZ_JACHMN010000002.1"/>
</dbReference>
<feature type="compositionally biased region" description="Pro residues" evidence="1">
    <location>
        <begin position="299"/>
        <end position="313"/>
    </location>
</feature>
<keyword evidence="2" id="KW-0812">Transmembrane</keyword>
<feature type="region of interest" description="Disordered" evidence="1">
    <location>
        <begin position="238"/>
        <end position="313"/>
    </location>
</feature>
<keyword evidence="3" id="KW-0732">Signal</keyword>
<dbReference type="AlphaFoldDB" id="A0A841BSM8"/>
<dbReference type="SUPFAM" id="SSF63825">
    <property type="entry name" value="YWTD domain"/>
    <property type="match status" value="1"/>
</dbReference>
<reference evidence="5 6" key="1">
    <citation type="submission" date="2020-08" db="EMBL/GenBank/DDBJ databases">
        <title>Sequencing the genomes of 1000 actinobacteria strains.</title>
        <authorList>
            <person name="Klenk H.-P."/>
        </authorList>
    </citation>
    <scope>NUCLEOTIDE SEQUENCE [LARGE SCALE GENOMIC DNA]</scope>
    <source>
        <strain evidence="5 6">DSM 45362</strain>
    </source>
</reference>
<comment type="caution">
    <text evidence="5">The sequence shown here is derived from an EMBL/GenBank/DDBJ whole genome shotgun (WGS) entry which is preliminary data.</text>
</comment>
<feature type="signal peptide" evidence="3">
    <location>
        <begin position="1"/>
        <end position="22"/>
    </location>
</feature>
<sequence>MGTGLVFLMLAGLAVGPTSAVAAASCSGDYYLVRGTAFIKVDGGSRSTVAHLPGLVNALGYARDQGLFYGISGSRIVTVDPSGHLVNRGPAPQGLQSAYVGTVAGHSWYLRRTYDLFVVEVDPQAPGYLSVTRRVQLQSNPSLGDWDRNPGDGDLYGVDGSGGTAKLTRVDPGSGAVTTTPLPSSVWHGTYGAVAIDNGVLHALLNQTGRLYHIPLSNPTAVTWTDIGFFPVNSDAARCLPASPPPPPPPPPPPSPSPSPSPSRSPAPAPAPLPPRADPPAPSPSPKPTPSPVRLEKSTPPPAFRPLPKPSPKLPVTLTFLTAALIPAIIAAGRGAVRIRRR</sequence>
<keyword evidence="2" id="KW-0472">Membrane</keyword>
<dbReference type="PANTHER" id="PTHR48148:SF2">
    <property type="entry name" value="PA14 DOMAIN-CONTAINING PROTEIN"/>
    <property type="match status" value="1"/>
</dbReference>
<gene>
    <name evidence="5" type="ORF">F4553_003568</name>
</gene>
<evidence type="ECO:0000313" key="6">
    <source>
        <dbReference type="Proteomes" id="UP000587527"/>
    </source>
</evidence>
<dbReference type="PANTHER" id="PTHR48148">
    <property type="entry name" value="KERATINOCYTE PROLINE-RICH PROTEIN"/>
    <property type="match status" value="1"/>
</dbReference>
<proteinExistence type="predicted"/>
<keyword evidence="2" id="KW-1133">Transmembrane helix</keyword>
<feature type="chain" id="PRO_5038898168" description="DUF6923 domain-containing protein" evidence="3">
    <location>
        <begin position="23"/>
        <end position="342"/>
    </location>
</feature>
<dbReference type="Proteomes" id="UP000587527">
    <property type="component" value="Unassembled WGS sequence"/>
</dbReference>
<dbReference type="InterPro" id="IPR054215">
    <property type="entry name" value="DUF6923"/>
</dbReference>
<dbReference type="EMBL" id="JACHMN010000002">
    <property type="protein sequence ID" value="MBB5870189.1"/>
    <property type="molecule type" value="Genomic_DNA"/>
</dbReference>